<dbReference type="GO" id="GO:0015936">
    <property type="term" value="P:coenzyme A metabolic process"/>
    <property type="evidence" value="ECO:0007669"/>
    <property type="project" value="InterPro"/>
</dbReference>
<dbReference type="Gene3D" id="1.10.3270.10">
    <property type="entry name" value="HMGR, N-terminal domain"/>
    <property type="match status" value="1"/>
</dbReference>
<proteinExistence type="inferred from homology"/>
<evidence type="ECO:0000256" key="7">
    <source>
        <dbReference type="SAM" id="SignalP"/>
    </source>
</evidence>
<evidence type="ECO:0000256" key="6">
    <source>
        <dbReference type="ARBA" id="ARBA00023002"/>
    </source>
</evidence>
<evidence type="ECO:0000256" key="2">
    <source>
        <dbReference type="ARBA" id="ARBA00007661"/>
    </source>
</evidence>
<dbReference type="InterPro" id="IPR009029">
    <property type="entry name" value="HMG_CoA_Rdtase_sub-bd_dom_sf"/>
</dbReference>
<dbReference type="PANTHER" id="PTHR10572">
    <property type="entry name" value="3-HYDROXY-3-METHYLGLUTARYL-COENZYME A REDUCTASE"/>
    <property type="match status" value="1"/>
</dbReference>
<dbReference type="InterPro" id="IPR023076">
    <property type="entry name" value="HMG_CoA_Rdtase_CS"/>
</dbReference>
<dbReference type="EC" id="1.1.1.34" evidence="3"/>
<sequence length="421" mass="47055">TSIILLIIVIYFSMTEECLRSYDREFTSQITKEVLYERLSKVINTALIDDSGEWRLRLLEEIFRAISPLLKQFESTLNINQSSNKPTFIIGPSDSIDDLSFRFTEGEISPTRSYISRESSLCNAQSQVDLANLGPLPYQRVEQLDKAAISSLVKKLKTTNISSEDFANMEDKEIVQLMNLGYVKQRELEGRLGSNLLRAVSLRRMHISSSSKIPLEDLPFRQFDYSLIRGACCENVIGYVPMPTGIAGPLIVNGRRYFIPLTTTEGALVASTNRGCRALTESGGVIVRVYKDAMTRAPVVQLESAVKALELKHWLENPGNFEGLKRTFDATSNYARLQRVEADPIGRLLFIRFEAKTGDAMGMNMVSKGVNMVMTTLKKEFPGMEILSLSGNYCVDKKACALNWIKGRGKSVVSEAVVRAS</sequence>
<keyword evidence="7" id="KW-0732">Signal</keyword>
<evidence type="ECO:0000256" key="4">
    <source>
        <dbReference type="ARBA" id="ARBA00016920"/>
    </source>
</evidence>
<feature type="chain" id="PRO_5037203077" description="3-hydroxy-3-methylglutaryl-coenzyme A reductase" evidence="7">
    <location>
        <begin position="21"/>
        <end position="421"/>
    </location>
</feature>
<evidence type="ECO:0000256" key="3">
    <source>
        <dbReference type="ARBA" id="ARBA00012999"/>
    </source>
</evidence>
<dbReference type="PANTHER" id="PTHR10572:SF24">
    <property type="entry name" value="3-HYDROXY-3-METHYLGLUTARYL-COENZYME A REDUCTASE"/>
    <property type="match status" value="1"/>
</dbReference>
<dbReference type="Proteomes" id="UP000887569">
    <property type="component" value="Unplaced"/>
</dbReference>
<dbReference type="GO" id="GO:0008299">
    <property type="term" value="P:isoprenoid biosynthetic process"/>
    <property type="evidence" value="ECO:0007669"/>
    <property type="project" value="TreeGrafter"/>
</dbReference>
<dbReference type="GO" id="GO:0004420">
    <property type="term" value="F:hydroxymethylglutaryl-CoA reductase (NADPH) activity"/>
    <property type="evidence" value="ECO:0007669"/>
    <property type="project" value="UniProtKB-EC"/>
</dbReference>
<dbReference type="Gene3D" id="3.30.70.420">
    <property type="entry name" value="Hydroxymethylglutaryl-CoA reductase, class I/II, NAD/NADP-binding domain"/>
    <property type="match status" value="1"/>
</dbReference>
<evidence type="ECO:0000313" key="9">
    <source>
        <dbReference type="WBParaSite" id="PgR032X_g034_t01"/>
    </source>
</evidence>
<dbReference type="PROSITE" id="PS50065">
    <property type="entry name" value="HMG_COA_REDUCTASE_4"/>
    <property type="match status" value="1"/>
</dbReference>
<dbReference type="PRINTS" id="PR00071">
    <property type="entry name" value="HMGCOARDTASE"/>
</dbReference>
<accession>A0A915BB83</accession>
<dbReference type="PROSITE" id="PS00066">
    <property type="entry name" value="HMG_COA_REDUCTASE_1"/>
    <property type="match status" value="1"/>
</dbReference>
<dbReference type="InterPro" id="IPR009023">
    <property type="entry name" value="HMG_CoA_Rdtase_NAD(P)-bd_sf"/>
</dbReference>
<name>A0A915BB83_PARUN</name>
<dbReference type="SUPFAM" id="SSF56542">
    <property type="entry name" value="Substrate-binding domain of HMG-CoA reductase"/>
    <property type="match status" value="1"/>
</dbReference>
<organism evidence="8 9">
    <name type="scientific">Parascaris univalens</name>
    <name type="common">Nematode worm</name>
    <dbReference type="NCBI Taxonomy" id="6257"/>
    <lineage>
        <taxon>Eukaryota</taxon>
        <taxon>Metazoa</taxon>
        <taxon>Ecdysozoa</taxon>
        <taxon>Nematoda</taxon>
        <taxon>Chromadorea</taxon>
        <taxon>Rhabditida</taxon>
        <taxon>Spirurina</taxon>
        <taxon>Ascaridomorpha</taxon>
        <taxon>Ascaridoidea</taxon>
        <taxon>Ascarididae</taxon>
        <taxon>Parascaris</taxon>
    </lineage>
</organism>
<dbReference type="GO" id="GO:0005778">
    <property type="term" value="C:peroxisomal membrane"/>
    <property type="evidence" value="ECO:0007669"/>
    <property type="project" value="TreeGrafter"/>
</dbReference>
<protein>
    <recommendedName>
        <fullName evidence="4">3-hydroxy-3-methylglutaryl-coenzyme A reductase</fullName>
        <ecNumber evidence="3">1.1.1.34</ecNumber>
    </recommendedName>
</protein>
<dbReference type="WBParaSite" id="PgR032X_g034_t01">
    <property type="protein sequence ID" value="PgR032X_g034_t01"/>
    <property type="gene ID" value="PgR032X_g034"/>
</dbReference>
<dbReference type="GO" id="GO:0005789">
    <property type="term" value="C:endoplasmic reticulum membrane"/>
    <property type="evidence" value="ECO:0007669"/>
    <property type="project" value="TreeGrafter"/>
</dbReference>
<keyword evidence="6" id="KW-0560">Oxidoreductase</keyword>
<keyword evidence="5" id="KW-0521">NADP</keyword>
<comment type="pathway">
    <text evidence="1">Metabolic intermediate biosynthesis; (R)-mevalonate biosynthesis; (R)-mevalonate from acetyl-CoA: step 3/3.</text>
</comment>
<evidence type="ECO:0000313" key="8">
    <source>
        <dbReference type="Proteomes" id="UP000887569"/>
    </source>
</evidence>
<dbReference type="AlphaFoldDB" id="A0A915BB83"/>
<reference evidence="9" key="1">
    <citation type="submission" date="2022-11" db="UniProtKB">
        <authorList>
            <consortium name="WormBaseParasite"/>
        </authorList>
    </citation>
    <scope>IDENTIFICATION</scope>
</reference>
<keyword evidence="8" id="KW-1185">Reference proteome</keyword>
<evidence type="ECO:0000256" key="1">
    <source>
        <dbReference type="ARBA" id="ARBA00005084"/>
    </source>
</evidence>
<dbReference type="FunFam" id="3.30.70.420:FF:000001">
    <property type="entry name" value="3-hydroxy-3-methylglutaryl coenzyme A reductase"/>
    <property type="match status" value="1"/>
</dbReference>
<dbReference type="GO" id="GO:0016126">
    <property type="term" value="P:sterol biosynthetic process"/>
    <property type="evidence" value="ECO:0007669"/>
    <property type="project" value="TreeGrafter"/>
</dbReference>
<dbReference type="Pfam" id="PF00368">
    <property type="entry name" value="HMG-CoA_red"/>
    <property type="match status" value="1"/>
</dbReference>
<dbReference type="InterPro" id="IPR002202">
    <property type="entry name" value="HMG_CoA_Rdtase"/>
</dbReference>
<feature type="signal peptide" evidence="7">
    <location>
        <begin position="1"/>
        <end position="20"/>
    </location>
</feature>
<evidence type="ECO:0000256" key="5">
    <source>
        <dbReference type="ARBA" id="ARBA00022857"/>
    </source>
</evidence>
<comment type="similarity">
    <text evidence="2">Belongs to the HMG-CoA reductase family.</text>
</comment>
<dbReference type="SUPFAM" id="SSF55035">
    <property type="entry name" value="NAD-binding domain of HMG-CoA reductase"/>
    <property type="match status" value="1"/>
</dbReference>
<dbReference type="InterPro" id="IPR023282">
    <property type="entry name" value="HMG_CoA_Rdtase_N"/>
</dbReference>